<dbReference type="OrthoDB" id="10261384at2759"/>
<dbReference type="Proteomes" id="UP001652620">
    <property type="component" value="Chromosome 5"/>
</dbReference>
<dbReference type="RefSeq" id="XP_011208905.1">
    <property type="nucleotide sequence ID" value="XM_011210603.3"/>
</dbReference>
<sequence length="234" mass="26585">MKPVVILISRGEQKPDKLARSILVSTGNAINKPVTMSFGLCTFATYLCELKTKYYENTIALLPYEGDIRELPEDLLCATEMLIVYFDPDDKTLKSHLSEYCSFLNNNDIELGLLLTSKLYDDAKQGLAYSTVKESCKFQFDVIELCNNDANSETTGYKEVVEVLKNNIWSNVTVPGANTDELNDDLEEQLEGFENLITSIQNFRRISSGMERDQRLNEAEKLADLFIKMMNEDK</sequence>
<dbReference type="KEGG" id="bdr:105230031"/>
<evidence type="ECO:0000313" key="1">
    <source>
        <dbReference type="EMBL" id="JAC50314.1"/>
    </source>
</evidence>
<accession>A0A034W6H8</accession>
<evidence type="ECO:0000313" key="2">
    <source>
        <dbReference type="Proteomes" id="UP001652620"/>
    </source>
</evidence>
<name>A0A034W6H8_BACDO</name>
<reference evidence="3" key="2">
    <citation type="submission" date="2025-04" db="UniProtKB">
        <authorList>
            <consortium name="RefSeq"/>
        </authorList>
    </citation>
    <scope>IDENTIFICATION</scope>
    <source>
        <strain evidence="3">Punador</strain>
    </source>
</reference>
<keyword evidence="2" id="KW-1185">Reference proteome</keyword>
<proteinExistence type="predicted"/>
<dbReference type="AlphaFoldDB" id="A0A034W6H8"/>
<dbReference type="OMA" id="ECSLNCY"/>
<dbReference type="SMR" id="A0A034W6H8"/>
<protein>
    <submittedName>
        <fullName evidence="3">Uncharacterized protein LOC105230031</fullName>
    </submittedName>
</protein>
<dbReference type="EMBL" id="GAKP01008638">
    <property type="protein sequence ID" value="JAC50314.1"/>
    <property type="molecule type" value="Transcribed_RNA"/>
</dbReference>
<dbReference type="InterPro" id="IPR019341">
    <property type="entry name" value="Alpha/Gamma-adaptin-bd_p34"/>
</dbReference>
<gene>
    <name evidence="3" type="primary">LOC105230031</name>
</gene>
<dbReference type="PANTHER" id="PTHR14659:SF1">
    <property type="entry name" value="ALPHA- AND GAMMA-ADAPTIN-BINDING PROTEIN P34"/>
    <property type="match status" value="1"/>
</dbReference>
<dbReference type="GeneID" id="105230031"/>
<evidence type="ECO:0000313" key="3">
    <source>
        <dbReference type="RefSeq" id="XP_011208905.1"/>
    </source>
</evidence>
<reference evidence="1" key="1">
    <citation type="journal article" date="2014" name="BMC Genomics">
        <title>Characterizing the developmental transcriptome of the oriental fruit fly, Bactrocera dorsalis (Diptera: Tephritidae) through comparative genomic analysis with Drosophila melanogaster utilizing modENCODE datasets.</title>
        <authorList>
            <person name="Geib S.M."/>
            <person name="Calla B."/>
            <person name="Hall B."/>
            <person name="Hou S."/>
            <person name="Manoukis N.C."/>
        </authorList>
    </citation>
    <scope>NUCLEOTIDE SEQUENCE</scope>
    <source>
        <strain evidence="1">Punador</strain>
    </source>
</reference>
<dbReference type="PANTHER" id="PTHR14659">
    <property type="entry name" value="ALPHA- AND GAMMA-ADAPTIN-BINDING PROTEIN P34"/>
    <property type="match status" value="1"/>
</dbReference>
<organism evidence="1">
    <name type="scientific">Bactrocera dorsalis</name>
    <name type="common">Oriental fruit fly</name>
    <name type="synonym">Dacus dorsalis</name>
    <dbReference type="NCBI Taxonomy" id="27457"/>
    <lineage>
        <taxon>Eukaryota</taxon>
        <taxon>Metazoa</taxon>
        <taxon>Ecdysozoa</taxon>
        <taxon>Arthropoda</taxon>
        <taxon>Hexapoda</taxon>
        <taxon>Insecta</taxon>
        <taxon>Pterygota</taxon>
        <taxon>Neoptera</taxon>
        <taxon>Endopterygota</taxon>
        <taxon>Diptera</taxon>
        <taxon>Brachycera</taxon>
        <taxon>Muscomorpha</taxon>
        <taxon>Tephritoidea</taxon>
        <taxon>Tephritidae</taxon>
        <taxon>Bactrocera</taxon>
        <taxon>Bactrocera</taxon>
    </lineage>
</organism>